<comment type="similarity">
    <text evidence="7">Belongs to the protein kinase superfamily.</text>
</comment>
<evidence type="ECO:0000256" key="3">
    <source>
        <dbReference type="ARBA" id="ARBA00022741"/>
    </source>
</evidence>
<gene>
    <name evidence="10" type="ORF">ANANG_G00228170</name>
</gene>
<evidence type="ECO:0000256" key="8">
    <source>
        <dbReference type="SAM" id="MobiDB-lite"/>
    </source>
</evidence>
<feature type="binding site" evidence="6">
    <location>
        <position position="54"/>
    </location>
    <ligand>
        <name>ATP</name>
        <dbReference type="ChEBI" id="CHEBI:30616"/>
    </ligand>
</feature>
<keyword evidence="1 7" id="KW-0723">Serine/threonine-protein kinase</keyword>
<dbReference type="FunFam" id="1.10.510.10:FF:000026">
    <property type="entry name" value="Calcium/calmodulin-dependent protein kinase type 1"/>
    <property type="match status" value="1"/>
</dbReference>
<keyword evidence="11" id="KW-1185">Reference proteome</keyword>
<dbReference type="InterPro" id="IPR000719">
    <property type="entry name" value="Prot_kinase_dom"/>
</dbReference>
<dbReference type="PROSITE" id="PS50011">
    <property type="entry name" value="PROTEIN_KINASE_DOM"/>
    <property type="match status" value="1"/>
</dbReference>
<dbReference type="Proteomes" id="UP001044222">
    <property type="component" value="Chromosome 12"/>
</dbReference>
<feature type="compositionally biased region" description="Basic and acidic residues" evidence="8">
    <location>
        <begin position="326"/>
        <end position="336"/>
    </location>
</feature>
<dbReference type="EMBL" id="JAFIRN010000012">
    <property type="protein sequence ID" value="KAG5838864.1"/>
    <property type="molecule type" value="Genomic_DNA"/>
</dbReference>
<comment type="caution">
    <text evidence="10">The sequence shown here is derived from an EMBL/GenBank/DDBJ whole genome shotgun (WGS) entry which is preliminary data.</text>
</comment>
<keyword evidence="2" id="KW-0808">Transferase</keyword>
<dbReference type="GO" id="GO:0004674">
    <property type="term" value="F:protein serine/threonine kinase activity"/>
    <property type="evidence" value="ECO:0007669"/>
    <property type="project" value="UniProtKB-KW"/>
</dbReference>
<feature type="region of interest" description="Disordered" evidence="8">
    <location>
        <begin position="315"/>
        <end position="336"/>
    </location>
</feature>
<dbReference type="Gene3D" id="1.10.510.10">
    <property type="entry name" value="Transferase(Phosphotransferase) domain 1"/>
    <property type="match status" value="1"/>
</dbReference>
<protein>
    <recommendedName>
        <fullName evidence="9">Protein kinase domain-containing protein</fullName>
    </recommendedName>
</protein>
<evidence type="ECO:0000256" key="5">
    <source>
        <dbReference type="ARBA" id="ARBA00022840"/>
    </source>
</evidence>
<dbReference type="FunFam" id="3.30.200.20:FF:000315">
    <property type="entry name" value="Calcium-dependent protein kinase 3"/>
    <property type="match status" value="1"/>
</dbReference>
<dbReference type="GO" id="GO:0005524">
    <property type="term" value="F:ATP binding"/>
    <property type="evidence" value="ECO:0007669"/>
    <property type="project" value="UniProtKB-UniRule"/>
</dbReference>
<dbReference type="PROSITE" id="PS00107">
    <property type="entry name" value="PROTEIN_KINASE_ATP"/>
    <property type="match status" value="1"/>
</dbReference>
<dbReference type="AlphaFoldDB" id="A0A9D3LXL6"/>
<dbReference type="PROSITE" id="PS00108">
    <property type="entry name" value="PROTEIN_KINASE_ST"/>
    <property type="match status" value="1"/>
</dbReference>
<evidence type="ECO:0000256" key="4">
    <source>
        <dbReference type="ARBA" id="ARBA00022777"/>
    </source>
</evidence>
<evidence type="ECO:0000256" key="7">
    <source>
        <dbReference type="RuleBase" id="RU000304"/>
    </source>
</evidence>
<organism evidence="10 11">
    <name type="scientific">Anguilla anguilla</name>
    <name type="common">European freshwater eel</name>
    <name type="synonym">Muraena anguilla</name>
    <dbReference type="NCBI Taxonomy" id="7936"/>
    <lineage>
        <taxon>Eukaryota</taxon>
        <taxon>Metazoa</taxon>
        <taxon>Chordata</taxon>
        <taxon>Craniata</taxon>
        <taxon>Vertebrata</taxon>
        <taxon>Euteleostomi</taxon>
        <taxon>Actinopterygii</taxon>
        <taxon>Neopterygii</taxon>
        <taxon>Teleostei</taxon>
        <taxon>Anguilliformes</taxon>
        <taxon>Anguillidae</taxon>
        <taxon>Anguilla</taxon>
    </lineage>
</organism>
<evidence type="ECO:0000259" key="9">
    <source>
        <dbReference type="PROSITE" id="PS50011"/>
    </source>
</evidence>
<feature type="domain" description="Protein kinase" evidence="9">
    <location>
        <begin position="17"/>
        <end position="272"/>
    </location>
</feature>
<dbReference type="Gene3D" id="3.30.200.20">
    <property type="entry name" value="Phosphorylase Kinase, domain 1"/>
    <property type="match status" value="1"/>
</dbReference>
<dbReference type="Pfam" id="PF00069">
    <property type="entry name" value="Pkinase"/>
    <property type="match status" value="1"/>
</dbReference>
<reference evidence="10" key="1">
    <citation type="submission" date="2021-01" db="EMBL/GenBank/DDBJ databases">
        <title>A chromosome-scale assembly of European eel, Anguilla anguilla.</title>
        <authorList>
            <person name="Henkel C."/>
            <person name="Jong-Raadsen S.A."/>
            <person name="Dufour S."/>
            <person name="Weltzien F.-A."/>
            <person name="Palstra A.P."/>
            <person name="Pelster B."/>
            <person name="Spaink H.P."/>
            <person name="Van Den Thillart G.E."/>
            <person name="Jansen H."/>
            <person name="Zahm M."/>
            <person name="Klopp C."/>
            <person name="Cedric C."/>
            <person name="Louis A."/>
            <person name="Berthelot C."/>
            <person name="Parey E."/>
            <person name="Roest Crollius H."/>
            <person name="Montfort J."/>
            <person name="Robinson-Rechavi M."/>
            <person name="Bucao C."/>
            <person name="Bouchez O."/>
            <person name="Gislard M."/>
            <person name="Lluch J."/>
            <person name="Milhes M."/>
            <person name="Lampietro C."/>
            <person name="Lopez Roques C."/>
            <person name="Donnadieu C."/>
            <person name="Braasch I."/>
            <person name="Desvignes T."/>
            <person name="Postlethwait J."/>
            <person name="Bobe J."/>
            <person name="Guiguen Y."/>
            <person name="Dirks R."/>
        </authorList>
    </citation>
    <scope>NUCLEOTIDE SEQUENCE</scope>
    <source>
        <strain evidence="10">Tag_6206</strain>
        <tissue evidence="10">Liver</tissue>
    </source>
</reference>
<dbReference type="InterPro" id="IPR008271">
    <property type="entry name" value="Ser/Thr_kinase_AS"/>
</dbReference>
<accession>A0A9D3LXL6</accession>
<dbReference type="SUPFAM" id="SSF56112">
    <property type="entry name" value="Protein kinase-like (PK-like)"/>
    <property type="match status" value="1"/>
</dbReference>
<keyword evidence="5 6" id="KW-0067">ATP-binding</keyword>
<dbReference type="SMART" id="SM00220">
    <property type="entry name" value="S_TKc"/>
    <property type="match status" value="1"/>
</dbReference>
<keyword evidence="4" id="KW-0418">Kinase</keyword>
<proteinExistence type="inferred from homology"/>
<dbReference type="PANTHER" id="PTHR24347">
    <property type="entry name" value="SERINE/THREONINE-PROTEIN KINASE"/>
    <property type="match status" value="1"/>
</dbReference>
<evidence type="ECO:0000256" key="6">
    <source>
        <dbReference type="PROSITE-ProRule" id="PRU10141"/>
    </source>
</evidence>
<evidence type="ECO:0000256" key="2">
    <source>
        <dbReference type="ARBA" id="ARBA00022679"/>
    </source>
</evidence>
<dbReference type="InterPro" id="IPR011009">
    <property type="entry name" value="Kinase-like_dom_sf"/>
</dbReference>
<evidence type="ECO:0000256" key="1">
    <source>
        <dbReference type="ARBA" id="ARBA00022527"/>
    </source>
</evidence>
<evidence type="ECO:0000313" key="10">
    <source>
        <dbReference type="EMBL" id="KAG5838864.1"/>
    </source>
</evidence>
<sequence>MPFIKDRQKAEDISAVYELKEKLGEGSFSEVWVAQHRHSQRLVAVKCIHKRALKGKEALLENEIAVLRKVHHENIVSLEETFETPAKLYLVMPLVTGGELLGRILERGSYAENDARPVIQQVLDAVRYLHQLGIVHRDLKPENLLYESPREDSRILISDFGLSKMEEQGVLSTACGTPAYVAPEFLQQKTYGREVDLWAIGVISYILLCGYPPFYHDNDTQLYRQIVEAEHEFDSPYWDSISESAKDFISHLLQKDPDTRYNCEQALQHTWISGGEVLERNIHSSVSEQIQENFARSQWKRAFNAIVVLRRLSNKARDAEDEEEKEDRATAEGETR</sequence>
<dbReference type="InterPro" id="IPR017441">
    <property type="entry name" value="Protein_kinase_ATP_BS"/>
</dbReference>
<keyword evidence="3 6" id="KW-0547">Nucleotide-binding</keyword>
<name>A0A9D3LXL6_ANGAN</name>
<evidence type="ECO:0000313" key="11">
    <source>
        <dbReference type="Proteomes" id="UP001044222"/>
    </source>
</evidence>